<evidence type="ECO:0000259" key="7">
    <source>
        <dbReference type="PROSITE" id="PS50885"/>
    </source>
</evidence>
<name>Q74G48_GEOSL</name>
<dbReference type="GO" id="GO:0016020">
    <property type="term" value="C:membrane"/>
    <property type="evidence" value="ECO:0007669"/>
    <property type="project" value="UniProtKB-SubCell"/>
</dbReference>
<keyword evidence="5" id="KW-0812">Transmembrane</keyword>
<feature type="transmembrane region" description="Helical" evidence="5">
    <location>
        <begin position="186"/>
        <end position="209"/>
    </location>
</feature>
<feature type="transmembrane region" description="Helical" evidence="5">
    <location>
        <begin position="12"/>
        <end position="31"/>
    </location>
</feature>
<evidence type="ECO:0000313" key="8">
    <source>
        <dbReference type="EMBL" id="AAR33733.1"/>
    </source>
</evidence>
<dbReference type="SMR" id="Q74G48"/>
<reference evidence="8 9" key="2">
    <citation type="journal article" date="2012" name="BMC Genomics">
        <title>Comparative genomic analysis of Geobacter sulfurreducens KN400, a strain with enhanced capacity for extracellular electron transfer and electricity production.</title>
        <authorList>
            <person name="Butler J.E."/>
            <person name="Young N.D."/>
            <person name="Aklujkar M."/>
            <person name="Lovley D.R."/>
        </authorList>
    </citation>
    <scope>NUCLEOTIDE SEQUENCE [LARGE SCALE GENOMIC DNA]</scope>
    <source>
        <strain evidence="9">ATCC 51573 / DSM 12127 / PCA</strain>
    </source>
</reference>
<gene>
    <name evidence="8" type="primary">mcp40H-12</name>
    <name evidence="8" type="ordered locus">GSU0401</name>
</gene>
<dbReference type="PATRIC" id="fig|243231.5.peg.399"/>
<sequence>MQLTIKQRMGMTVGVTLLGMVVIIVFMVVGFTKVHRQQELMDRLTLINNTALRGNIAMLKAREYEAEFFDRKQDKWVPRVKQAVDQVNKELDVILKNTDDPKIKGWAESARKLATQYVQQFQELASVALGSNFQGAELAETREELRDILNEFEPLLDNYIPKQVGVAYQAATEEMDRSIAAIRLQIFGAVLLVAVAMLVSISSTAIYLLRSLRLINDRLRDIADGDGDLTKRIELQSRDELGTLAVSFNNFVGKLHDIIAQVSQGTLQVASASYELQANAEQMAHGAEAAATQVNTVASSSEVLAASTFEISSNCGTVAESSRRANDSAQTGAVVVEKTVDIMARIAERVKDSARTVESLGARGNQIGEIISTIEDIADQTNLLALNAAIEAARAGEQGRGFAVVADEVRALAERTSRATREISQMIKGIQGETRGAVLAMEQGVKEVELGSEEAARSGEAIRTILEQFRTLDCQVGEISAAAEDQTRVTTEISTNVMQITEIIETTAKGAADSAEAAQGLAELSDQLKQIVGRFKLSV</sequence>
<dbReference type="OrthoDB" id="9791237at2"/>
<dbReference type="FunCoup" id="Q74G48">
    <property type="interactions" value="201"/>
</dbReference>
<dbReference type="Pfam" id="PF00672">
    <property type="entry name" value="HAMP"/>
    <property type="match status" value="1"/>
</dbReference>
<dbReference type="CDD" id="cd06225">
    <property type="entry name" value="HAMP"/>
    <property type="match status" value="1"/>
</dbReference>
<dbReference type="Pfam" id="PF00015">
    <property type="entry name" value="MCPsignal"/>
    <property type="match status" value="1"/>
</dbReference>
<dbReference type="GO" id="GO:0006935">
    <property type="term" value="P:chemotaxis"/>
    <property type="evidence" value="ECO:0000318"/>
    <property type="project" value="GO_Central"/>
</dbReference>
<dbReference type="KEGG" id="gsu:GSU0401"/>
<dbReference type="Gene3D" id="1.10.287.950">
    <property type="entry name" value="Methyl-accepting chemotaxis protein"/>
    <property type="match status" value="1"/>
</dbReference>
<dbReference type="CDD" id="cd11386">
    <property type="entry name" value="MCP_signal"/>
    <property type="match status" value="1"/>
</dbReference>
<feature type="domain" description="Methyl-accepting transducer" evidence="6">
    <location>
        <begin position="265"/>
        <end position="501"/>
    </location>
</feature>
<dbReference type="SMART" id="SM00283">
    <property type="entry name" value="MA"/>
    <property type="match status" value="1"/>
</dbReference>
<evidence type="ECO:0000256" key="1">
    <source>
        <dbReference type="ARBA" id="ARBA00004370"/>
    </source>
</evidence>
<reference evidence="8 9" key="1">
    <citation type="journal article" date="2003" name="Science">
        <title>Genome of Geobacter sulfurreducens: metal reduction in subsurface environments.</title>
        <authorList>
            <person name="Methe B.A."/>
            <person name="Nelson K.E."/>
            <person name="Eisen J.A."/>
            <person name="Paulsen I.T."/>
            <person name="Nelson W."/>
            <person name="Heidelberg J.F."/>
            <person name="Wu D."/>
            <person name="Wu M."/>
            <person name="Ward N."/>
            <person name="Beanan M.J."/>
            <person name="Dodson R.J."/>
            <person name="Madupu R."/>
            <person name="Brinkac L.M."/>
            <person name="Daugherty S.C."/>
            <person name="DeBoy R.T."/>
            <person name="Durkin A.S."/>
            <person name="Gwinn M."/>
            <person name="Kolonay J.F."/>
            <person name="Sullivan S.A."/>
            <person name="Haft D.H."/>
            <person name="Selengut J."/>
            <person name="Davidsen T.M."/>
            <person name="Zafar N."/>
            <person name="White O."/>
            <person name="Tran B."/>
            <person name="Romero C."/>
            <person name="Forberger H.A."/>
            <person name="Weidman J."/>
            <person name="Khouri H."/>
            <person name="Feldblyum T.V."/>
            <person name="Utterback T.R."/>
            <person name="Van Aken S.E."/>
            <person name="Lovley D.R."/>
            <person name="Fraser C.M."/>
        </authorList>
    </citation>
    <scope>NUCLEOTIDE SEQUENCE [LARGE SCALE GENOMIC DNA]</scope>
    <source>
        <strain evidence="9">ATCC 51573 / DSM 12127 / PCA</strain>
    </source>
</reference>
<keyword evidence="5" id="KW-0472">Membrane</keyword>
<dbReference type="FunFam" id="1.10.287.950:FF:000001">
    <property type="entry name" value="Methyl-accepting chemotaxis sensory transducer"/>
    <property type="match status" value="1"/>
</dbReference>
<keyword evidence="9" id="KW-1185">Reference proteome</keyword>
<keyword evidence="2 4" id="KW-0807">Transducer</keyword>
<evidence type="ECO:0000259" key="6">
    <source>
        <dbReference type="PROSITE" id="PS50111"/>
    </source>
</evidence>
<dbReference type="PROSITE" id="PS50111">
    <property type="entry name" value="CHEMOTAXIS_TRANSDUC_2"/>
    <property type="match status" value="1"/>
</dbReference>
<dbReference type="GO" id="GO:0007165">
    <property type="term" value="P:signal transduction"/>
    <property type="evidence" value="ECO:0007669"/>
    <property type="project" value="UniProtKB-KW"/>
</dbReference>
<dbReference type="PROSITE" id="PS50885">
    <property type="entry name" value="HAMP"/>
    <property type="match status" value="1"/>
</dbReference>
<dbReference type="InParanoid" id="Q74G48"/>
<dbReference type="SUPFAM" id="SSF58104">
    <property type="entry name" value="Methyl-accepting chemotaxis protein (MCP) signaling domain"/>
    <property type="match status" value="1"/>
</dbReference>
<dbReference type="Proteomes" id="UP000000577">
    <property type="component" value="Chromosome"/>
</dbReference>
<comment type="subcellular location">
    <subcellularLocation>
        <location evidence="1">Membrane</location>
    </subcellularLocation>
</comment>
<dbReference type="InterPro" id="IPR003660">
    <property type="entry name" value="HAMP_dom"/>
</dbReference>
<organism evidence="8 9">
    <name type="scientific">Geobacter sulfurreducens (strain ATCC 51573 / DSM 12127 / PCA)</name>
    <dbReference type="NCBI Taxonomy" id="243231"/>
    <lineage>
        <taxon>Bacteria</taxon>
        <taxon>Pseudomonadati</taxon>
        <taxon>Thermodesulfobacteriota</taxon>
        <taxon>Desulfuromonadia</taxon>
        <taxon>Geobacterales</taxon>
        <taxon>Geobacteraceae</taxon>
        <taxon>Geobacter</taxon>
    </lineage>
</organism>
<evidence type="ECO:0000256" key="2">
    <source>
        <dbReference type="ARBA" id="ARBA00023224"/>
    </source>
</evidence>
<dbReference type="InterPro" id="IPR004089">
    <property type="entry name" value="MCPsignal_dom"/>
</dbReference>
<evidence type="ECO:0000313" key="9">
    <source>
        <dbReference type="Proteomes" id="UP000000577"/>
    </source>
</evidence>
<accession>Q74G48</accession>
<dbReference type="EMBL" id="AE017180">
    <property type="protein sequence ID" value="AAR33733.1"/>
    <property type="molecule type" value="Genomic_DNA"/>
</dbReference>
<proteinExistence type="inferred from homology"/>
<protein>
    <submittedName>
        <fullName evidence="8">Methyl-accepting chemotaxis sensory transducer, class 40H</fullName>
    </submittedName>
</protein>
<dbReference type="AlphaFoldDB" id="Q74G48"/>
<dbReference type="STRING" id="243231.GSU0401"/>
<dbReference type="EnsemblBacteria" id="AAR33733">
    <property type="protein sequence ID" value="AAR33733"/>
    <property type="gene ID" value="GSU0401"/>
</dbReference>
<dbReference type="SMART" id="SM00304">
    <property type="entry name" value="HAMP"/>
    <property type="match status" value="1"/>
</dbReference>
<keyword evidence="5" id="KW-1133">Transmembrane helix</keyword>
<evidence type="ECO:0000256" key="3">
    <source>
        <dbReference type="ARBA" id="ARBA00029447"/>
    </source>
</evidence>
<dbReference type="PANTHER" id="PTHR32089:SF112">
    <property type="entry name" value="LYSOZYME-LIKE PROTEIN-RELATED"/>
    <property type="match status" value="1"/>
</dbReference>
<dbReference type="PANTHER" id="PTHR32089">
    <property type="entry name" value="METHYL-ACCEPTING CHEMOTAXIS PROTEIN MCPB"/>
    <property type="match status" value="1"/>
</dbReference>
<evidence type="ECO:0000256" key="5">
    <source>
        <dbReference type="SAM" id="Phobius"/>
    </source>
</evidence>
<evidence type="ECO:0000256" key="4">
    <source>
        <dbReference type="PROSITE-ProRule" id="PRU00284"/>
    </source>
</evidence>
<dbReference type="eggNOG" id="COG0840">
    <property type="taxonomic scope" value="Bacteria"/>
</dbReference>
<dbReference type="RefSeq" id="WP_010941069.1">
    <property type="nucleotide sequence ID" value="NC_002939.5"/>
</dbReference>
<dbReference type="HOGENOM" id="CLU_000445_107_27_7"/>
<feature type="domain" description="HAMP" evidence="7">
    <location>
        <begin position="206"/>
        <end position="260"/>
    </location>
</feature>
<comment type="similarity">
    <text evidence="3">Belongs to the methyl-accepting chemotaxis (MCP) protein family.</text>
</comment>